<sequence>MGSETPAGTMIRLLQDIRKSAEENGLTGRVVQTSRSHPPVLVLINPDVHQLSEEISCKESSPGDWWLYWSWGGRIGRATDVSGAIAVIRRVLRTRP</sequence>
<evidence type="ECO:0000313" key="2">
    <source>
        <dbReference type="Proteomes" id="UP001501822"/>
    </source>
</evidence>
<comment type="caution">
    <text evidence="1">The sequence shown here is derived from an EMBL/GenBank/DDBJ whole genome shotgun (WGS) entry which is preliminary data.</text>
</comment>
<protein>
    <submittedName>
        <fullName evidence="1">Uncharacterized protein</fullName>
    </submittedName>
</protein>
<accession>A0ABP3GJB6</accession>
<keyword evidence="2" id="KW-1185">Reference proteome</keyword>
<dbReference type="Proteomes" id="UP001501822">
    <property type="component" value="Unassembled WGS sequence"/>
</dbReference>
<name>A0ABP3GJB6_9ACTN</name>
<evidence type="ECO:0000313" key="1">
    <source>
        <dbReference type="EMBL" id="GAA0347185.1"/>
    </source>
</evidence>
<dbReference type="EMBL" id="BAAABM010000037">
    <property type="protein sequence ID" value="GAA0347185.1"/>
    <property type="molecule type" value="Genomic_DNA"/>
</dbReference>
<organism evidence="1 2">
    <name type="scientific">Actinoallomurus spadix</name>
    <dbReference type="NCBI Taxonomy" id="79912"/>
    <lineage>
        <taxon>Bacteria</taxon>
        <taxon>Bacillati</taxon>
        <taxon>Actinomycetota</taxon>
        <taxon>Actinomycetes</taxon>
        <taxon>Streptosporangiales</taxon>
        <taxon>Thermomonosporaceae</taxon>
        <taxon>Actinoallomurus</taxon>
    </lineage>
</organism>
<reference evidence="2" key="1">
    <citation type="journal article" date="2019" name="Int. J. Syst. Evol. Microbiol.">
        <title>The Global Catalogue of Microorganisms (GCM) 10K type strain sequencing project: providing services to taxonomists for standard genome sequencing and annotation.</title>
        <authorList>
            <consortium name="The Broad Institute Genomics Platform"/>
            <consortium name="The Broad Institute Genome Sequencing Center for Infectious Disease"/>
            <person name="Wu L."/>
            <person name="Ma J."/>
        </authorList>
    </citation>
    <scope>NUCLEOTIDE SEQUENCE [LARGE SCALE GENOMIC DNA]</scope>
    <source>
        <strain evidence="2">JCM 3146</strain>
    </source>
</reference>
<dbReference type="RefSeq" id="WP_252801133.1">
    <property type="nucleotide sequence ID" value="NZ_BAAABM010000037.1"/>
</dbReference>
<gene>
    <name evidence="1" type="ORF">GCM10010151_41050</name>
</gene>
<proteinExistence type="predicted"/>